<dbReference type="RefSeq" id="WP_316974125.1">
    <property type="nucleotide sequence ID" value="NZ_JAWIIJ010000008.1"/>
</dbReference>
<evidence type="ECO:0000256" key="1">
    <source>
        <dbReference type="SAM" id="MobiDB-lite"/>
    </source>
</evidence>
<dbReference type="EMBL" id="JAWIIJ010000008">
    <property type="protein sequence ID" value="MDV2079602.1"/>
    <property type="molecule type" value="Genomic_DNA"/>
</dbReference>
<organism evidence="2 3">
    <name type="scientific">Marinobacter xestospongiae</name>
    <dbReference type="NCBI Taxonomy" id="994319"/>
    <lineage>
        <taxon>Bacteria</taxon>
        <taxon>Pseudomonadati</taxon>
        <taxon>Pseudomonadota</taxon>
        <taxon>Gammaproteobacteria</taxon>
        <taxon>Pseudomonadales</taxon>
        <taxon>Marinobacteraceae</taxon>
        <taxon>Marinobacter</taxon>
    </lineage>
</organism>
<gene>
    <name evidence="2" type="ORF">RYS15_12985</name>
</gene>
<evidence type="ECO:0000313" key="3">
    <source>
        <dbReference type="Proteomes" id="UP001269819"/>
    </source>
</evidence>
<comment type="caution">
    <text evidence="2">The sequence shown here is derived from an EMBL/GenBank/DDBJ whole genome shotgun (WGS) entry which is preliminary data.</text>
</comment>
<feature type="compositionally biased region" description="Gly residues" evidence="1">
    <location>
        <begin position="62"/>
        <end position="75"/>
    </location>
</feature>
<sequence length="75" mass="8052">MPLKTGVALALLAVIYLGLFSCSNDGYGYAGYGGYHNGPSMWYFGGPRHYYTNQSIRNQSLGGPGDRGSGIHYGK</sequence>
<evidence type="ECO:0000313" key="2">
    <source>
        <dbReference type="EMBL" id="MDV2079602.1"/>
    </source>
</evidence>
<name>A0ABU3VZ91_9GAMM</name>
<reference evidence="2 3" key="1">
    <citation type="submission" date="2023-10" db="EMBL/GenBank/DDBJ databases">
        <title>Characteristics and mechanism of a salt-tolerant marine origin heterotrophic nitrifying- aerobic denitrifying bacteria Marinobacter xestospongiae HN1.</title>
        <authorList>
            <person name="Qi R."/>
        </authorList>
    </citation>
    <scope>NUCLEOTIDE SEQUENCE [LARGE SCALE GENOMIC DNA]</scope>
    <source>
        <strain evidence="2 3">HN1</strain>
    </source>
</reference>
<accession>A0ABU3VZ91</accession>
<protein>
    <recommendedName>
        <fullName evidence="4">Lipoprotein</fullName>
    </recommendedName>
</protein>
<evidence type="ECO:0008006" key="4">
    <source>
        <dbReference type="Google" id="ProtNLM"/>
    </source>
</evidence>
<proteinExistence type="predicted"/>
<dbReference type="Proteomes" id="UP001269819">
    <property type="component" value="Unassembled WGS sequence"/>
</dbReference>
<dbReference type="PROSITE" id="PS51257">
    <property type="entry name" value="PROKAR_LIPOPROTEIN"/>
    <property type="match status" value="1"/>
</dbReference>
<feature type="region of interest" description="Disordered" evidence="1">
    <location>
        <begin position="56"/>
        <end position="75"/>
    </location>
</feature>
<keyword evidence="3" id="KW-1185">Reference proteome</keyword>